<dbReference type="Pfam" id="PF00005">
    <property type="entry name" value="ABC_tran"/>
    <property type="match status" value="1"/>
</dbReference>
<dbReference type="GO" id="GO:0140359">
    <property type="term" value="F:ABC-type transporter activity"/>
    <property type="evidence" value="ECO:0007669"/>
    <property type="project" value="InterPro"/>
</dbReference>
<dbReference type="GO" id="GO:0005524">
    <property type="term" value="F:ATP binding"/>
    <property type="evidence" value="ECO:0007669"/>
    <property type="project" value="UniProtKB-KW"/>
</dbReference>
<dbReference type="SMART" id="SM00382">
    <property type="entry name" value="AAA"/>
    <property type="match status" value="1"/>
</dbReference>
<name>A0A6J6CCR2_9ZZZZ</name>
<dbReference type="Gene3D" id="3.40.50.300">
    <property type="entry name" value="P-loop containing nucleotide triphosphate hydrolases"/>
    <property type="match status" value="1"/>
</dbReference>
<dbReference type="EMBL" id="CAEZSF010000171">
    <property type="protein sequence ID" value="CAB4549230.1"/>
    <property type="molecule type" value="Genomic_DNA"/>
</dbReference>
<feature type="domain" description="ABC transporter" evidence="5">
    <location>
        <begin position="7"/>
        <end position="249"/>
    </location>
</feature>
<proteinExistence type="inferred from homology"/>
<dbReference type="InterPro" id="IPR015860">
    <property type="entry name" value="ABC_transpr_TagH-like"/>
</dbReference>
<accession>A0A6J6CCR2</accession>
<evidence type="ECO:0000256" key="3">
    <source>
        <dbReference type="ARBA" id="ARBA00022741"/>
    </source>
</evidence>
<evidence type="ECO:0000259" key="5">
    <source>
        <dbReference type="PROSITE" id="PS50893"/>
    </source>
</evidence>
<protein>
    <submittedName>
        <fullName evidence="6">Unannotated protein</fullName>
    </submittedName>
</protein>
<organism evidence="6">
    <name type="scientific">freshwater metagenome</name>
    <dbReference type="NCBI Taxonomy" id="449393"/>
    <lineage>
        <taxon>unclassified sequences</taxon>
        <taxon>metagenomes</taxon>
        <taxon>ecological metagenomes</taxon>
    </lineage>
</organism>
<dbReference type="CDD" id="cd03220">
    <property type="entry name" value="ABC_KpsT_Wzt"/>
    <property type="match status" value="1"/>
</dbReference>
<evidence type="ECO:0000256" key="2">
    <source>
        <dbReference type="ARBA" id="ARBA00022448"/>
    </source>
</evidence>
<comment type="similarity">
    <text evidence="1">Belongs to the ABC transporter superfamily.</text>
</comment>
<keyword evidence="4" id="KW-0067">ATP-binding</keyword>
<dbReference type="GO" id="GO:0016020">
    <property type="term" value="C:membrane"/>
    <property type="evidence" value="ECO:0007669"/>
    <property type="project" value="InterPro"/>
</dbReference>
<dbReference type="GO" id="GO:0016887">
    <property type="term" value="F:ATP hydrolysis activity"/>
    <property type="evidence" value="ECO:0007669"/>
    <property type="project" value="InterPro"/>
</dbReference>
<reference evidence="6" key="1">
    <citation type="submission" date="2020-05" db="EMBL/GenBank/DDBJ databases">
        <authorList>
            <person name="Chiriac C."/>
            <person name="Salcher M."/>
            <person name="Ghai R."/>
            <person name="Kavagutti S V."/>
        </authorList>
    </citation>
    <scope>NUCLEOTIDE SEQUENCE</scope>
</reference>
<sequence length="405" mass="44145">MAQEPLVVFDHVTKEYRIGQERSNARALIPGRRGEAAESTTFRALDDVSLTMQHGDTLGLIGHNGAGKSTLLRVLAGIVEPSRGHAEVNGRFASLIELGIGFDPELTGHENVFFAGDIMGMSKAEIRKKYDEIVDFSGVAEFLDMPVKRYSTGMRARLGFAVATSIECDLLLVDEVLSVGDFEFQRRSLERIREMNQAGAALVLVTHNLWAVNSMCERVILLDHGKIVVDGTPAEAMKKYIGEEPTTELDPEAGATFEDFRVPPSIAGKVEIDSIRAIPDVIRSGDSITIQATITVNEPCEGVVVMSLFTAERAVFAERELGPSDFLATPGTYVIDAEVPSVPMATGRFQFRIAVLPQDDRHLDQVFPAALAVASAEMKIDGEVMARPGLKLRTNWSVATVPHSH</sequence>
<dbReference type="InterPro" id="IPR003439">
    <property type="entry name" value="ABC_transporter-like_ATP-bd"/>
</dbReference>
<evidence type="ECO:0000313" key="6">
    <source>
        <dbReference type="EMBL" id="CAB4549230.1"/>
    </source>
</evidence>
<dbReference type="InterPro" id="IPR050683">
    <property type="entry name" value="Bact_Polysacc_Export_ATP-bd"/>
</dbReference>
<dbReference type="PANTHER" id="PTHR46743">
    <property type="entry name" value="TEICHOIC ACIDS EXPORT ATP-BINDING PROTEIN TAGH"/>
    <property type="match status" value="1"/>
</dbReference>
<dbReference type="InterPro" id="IPR027417">
    <property type="entry name" value="P-loop_NTPase"/>
</dbReference>
<keyword evidence="3" id="KW-0547">Nucleotide-binding</keyword>
<gene>
    <name evidence="6" type="ORF">UFOPK1358_01508</name>
</gene>
<keyword evidence="2" id="KW-0813">Transport</keyword>
<dbReference type="PROSITE" id="PS50893">
    <property type="entry name" value="ABC_TRANSPORTER_2"/>
    <property type="match status" value="1"/>
</dbReference>
<dbReference type="SUPFAM" id="SSF52540">
    <property type="entry name" value="P-loop containing nucleoside triphosphate hydrolases"/>
    <property type="match status" value="1"/>
</dbReference>
<dbReference type="PANTHER" id="PTHR46743:SF2">
    <property type="entry name" value="TEICHOIC ACIDS EXPORT ATP-BINDING PROTEIN TAGH"/>
    <property type="match status" value="1"/>
</dbReference>
<evidence type="ECO:0000256" key="4">
    <source>
        <dbReference type="ARBA" id="ARBA00022840"/>
    </source>
</evidence>
<evidence type="ECO:0000256" key="1">
    <source>
        <dbReference type="ARBA" id="ARBA00005417"/>
    </source>
</evidence>
<dbReference type="AlphaFoldDB" id="A0A6J6CCR2"/>
<dbReference type="InterPro" id="IPR003593">
    <property type="entry name" value="AAA+_ATPase"/>
</dbReference>